<evidence type="ECO:0000313" key="2">
    <source>
        <dbReference type="Proteomes" id="UP000509410"/>
    </source>
</evidence>
<dbReference type="EMBL" id="CP040556">
    <property type="protein sequence ID" value="QLB52802.1"/>
    <property type="molecule type" value="Genomic_DNA"/>
</dbReference>
<reference evidence="1 2" key="1">
    <citation type="submission" date="2019-05" db="EMBL/GenBank/DDBJ databases">
        <title>The organization of the Streptococcus sanguinis genomes.</title>
        <authorList>
            <person name="Wu C.H."/>
            <person name="Chen Y.Y.M."/>
            <person name="Wang H.Y."/>
        </authorList>
    </citation>
    <scope>NUCLEOTIDE SEQUENCE [LARGE SCALE GENOMIC DNA]</scope>
    <source>
        <strain evidence="1 2">CGMH010</strain>
    </source>
</reference>
<dbReference type="AlphaFoldDB" id="A0A7H8V9A9"/>
<gene>
    <name evidence="1" type="ORF">FFV08_09465</name>
</gene>
<proteinExistence type="predicted"/>
<name>A0A7H8V9A9_STRSA</name>
<sequence>MLSKHDPNFEQKRFDYIAETGLDPVTGKKADEELLNYATNYTKYAPSIKAGYDFLMVGAAAWSTRAYNKDLQTQRADTQINKYYQIKDAVRNNVVKDIPIKIGMPDNANYAQKTYSNSFSEMGREKYSELAGEPINTIDDLVDSINTKKISISELPVEYIERDGHTLILNTRTSQALTQAGIPRSEWFTINRTGNSLYESLLDGQLKRNKLTSEGISEVRPSTRKGD</sequence>
<organism evidence="1 2">
    <name type="scientific">Streptococcus sanguinis</name>
    <dbReference type="NCBI Taxonomy" id="1305"/>
    <lineage>
        <taxon>Bacteria</taxon>
        <taxon>Bacillati</taxon>
        <taxon>Bacillota</taxon>
        <taxon>Bacilli</taxon>
        <taxon>Lactobacillales</taxon>
        <taxon>Streptococcaceae</taxon>
        <taxon>Streptococcus</taxon>
    </lineage>
</organism>
<dbReference type="Proteomes" id="UP000509410">
    <property type="component" value="Chromosome"/>
</dbReference>
<protein>
    <submittedName>
        <fullName evidence="1">Uncharacterized protein</fullName>
    </submittedName>
</protein>
<evidence type="ECO:0000313" key="1">
    <source>
        <dbReference type="EMBL" id="QLB52802.1"/>
    </source>
</evidence>
<accession>A0A7H8V9A9</accession>